<dbReference type="InterPro" id="IPR000150">
    <property type="entry name" value="Cof"/>
</dbReference>
<reference evidence="1 2" key="1">
    <citation type="submission" date="2023-03" db="EMBL/GenBank/DDBJ databases">
        <title>Bacillus Genome Sequencing.</title>
        <authorList>
            <person name="Dunlap C."/>
        </authorList>
    </citation>
    <scope>NUCLEOTIDE SEQUENCE [LARGE SCALE GENOMIC DNA]</scope>
    <source>
        <strain evidence="1 2">B-23453</strain>
    </source>
</reference>
<keyword evidence="2" id="KW-1185">Reference proteome</keyword>
<dbReference type="Gene3D" id="3.30.1240.10">
    <property type="match status" value="1"/>
</dbReference>
<dbReference type="Pfam" id="PF08282">
    <property type="entry name" value="Hydrolase_3"/>
    <property type="match status" value="1"/>
</dbReference>
<gene>
    <name evidence="1" type="ORF">P4T90_14420</name>
</gene>
<comment type="caution">
    <text evidence="1">The sequence shown here is derived from an EMBL/GenBank/DDBJ whole genome shotgun (WGS) entry which is preliminary data.</text>
</comment>
<dbReference type="SFLD" id="SFLDG01140">
    <property type="entry name" value="C2.B:_Phosphomannomutase_and_P"/>
    <property type="match status" value="1"/>
</dbReference>
<organism evidence="1 2">
    <name type="scientific">Heyndrickxia acidicola</name>
    <dbReference type="NCBI Taxonomy" id="209389"/>
    <lineage>
        <taxon>Bacteria</taxon>
        <taxon>Bacillati</taxon>
        <taxon>Bacillota</taxon>
        <taxon>Bacilli</taxon>
        <taxon>Bacillales</taxon>
        <taxon>Bacillaceae</taxon>
        <taxon>Heyndrickxia</taxon>
    </lineage>
</organism>
<dbReference type="InterPro" id="IPR006379">
    <property type="entry name" value="HAD-SF_hydro_IIB"/>
</dbReference>
<evidence type="ECO:0000313" key="1">
    <source>
        <dbReference type="EMBL" id="MED1204239.1"/>
    </source>
</evidence>
<evidence type="ECO:0000313" key="2">
    <source>
        <dbReference type="Proteomes" id="UP001341444"/>
    </source>
</evidence>
<dbReference type="NCBIfam" id="TIGR00099">
    <property type="entry name" value="Cof-subfamily"/>
    <property type="match status" value="1"/>
</dbReference>
<dbReference type="InterPro" id="IPR023214">
    <property type="entry name" value="HAD_sf"/>
</dbReference>
<dbReference type="Proteomes" id="UP001341444">
    <property type="component" value="Unassembled WGS sequence"/>
</dbReference>
<dbReference type="RefSeq" id="WP_066264912.1">
    <property type="nucleotide sequence ID" value="NZ_JARMAB010000021.1"/>
</dbReference>
<sequence length="258" mass="29360">MKKKIVFFDIDGTLLDHEKNLPDSTRKAVKTLQQNGVFVAIATGRAPFMFKYLREELDIDSYVSFNGQYVVFENKVIFQNPMNTEKLEDLLGIATKDGYPLVYLNEETMKANIEHHPFIEESMGSLKFIHPEVDEDFYRKKDIFQSLLFCKAEDEAKYIEEFKEDFHFIRWHPYSTDIIPKGGSKAEGIKQMISKLGFKLEDVYAFGDGLNDIEMLNAVGTGVAMGNAPDIVKQSADVITEDVGEDGLYKGLKSLNLI</sequence>
<accession>A0ABU6MIU3</accession>
<dbReference type="GO" id="GO:0016787">
    <property type="term" value="F:hydrolase activity"/>
    <property type="evidence" value="ECO:0007669"/>
    <property type="project" value="UniProtKB-KW"/>
</dbReference>
<proteinExistence type="predicted"/>
<dbReference type="CDD" id="cd07517">
    <property type="entry name" value="HAD_HPP"/>
    <property type="match status" value="1"/>
</dbReference>
<dbReference type="SFLD" id="SFLDG01144">
    <property type="entry name" value="C2.B.4:_PGP_Like"/>
    <property type="match status" value="1"/>
</dbReference>
<dbReference type="InterPro" id="IPR036412">
    <property type="entry name" value="HAD-like_sf"/>
</dbReference>
<dbReference type="Gene3D" id="3.40.50.1000">
    <property type="entry name" value="HAD superfamily/HAD-like"/>
    <property type="match status" value="1"/>
</dbReference>
<dbReference type="PANTHER" id="PTHR10000:SF25">
    <property type="entry name" value="PHOSPHATASE YKRA-RELATED"/>
    <property type="match status" value="1"/>
</dbReference>
<protein>
    <submittedName>
        <fullName evidence="1">Cof-type HAD-IIB family hydrolase</fullName>
    </submittedName>
</protein>
<keyword evidence="1" id="KW-0378">Hydrolase</keyword>
<dbReference type="EMBL" id="JARMAB010000021">
    <property type="protein sequence ID" value="MED1204239.1"/>
    <property type="molecule type" value="Genomic_DNA"/>
</dbReference>
<dbReference type="NCBIfam" id="TIGR01484">
    <property type="entry name" value="HAD-SF-IIB"/>
    <property type="match status" value="1"/>
</dbReference>
<dbReference type="PANTHER" id="PTHR10000">
    <property type="entry name" value="PHOSPHOSERINE PHOSPHATASE"/>
    <property type="match status" value="1"/>
</dbReference>
<dbReference type="SUPFAM" id="SSF56784">
    <property type="entry name" value="HAD-like"/>
    <property type="match status" value="1"/>
</dbReference>
<name>A0ABU6MIU3_9BACI</name>
<dbReference type="SFLD" id="SFLDS00003">
    <property type="entry name" value="Haloacid_Dehalogenase"/>
    <property type="match status" value="1"/>
</dbReference>
<dbReference type="PROSITE" id="PS01229">
    <property type="entry name" value="COF_2"/>
    <property type="match status" value="1"/>
</dbReference>